<comment type="cofactor">
    <cofactor evidence="1 9">
        <name>pyridoxal 5'-phosphate</name>
        <dbReference type="ChEBI" id="CHEBI:597326"/>
    </cofactor>
</comment>
<dbReference type="PANTHER" id="PTHR43500:SF1">
    <property type="entry name" value="CYSTATHIONINE BETA-LYASE-RELATED"/>
    <property type="match status" value="1"/>
</dbReference>
<dbReference type="PANTHER" id="PTHR43500">
    <property type="entry name" value="CYSTATHIONINE BETA-LYASE-RELATED"/>
    <property type="match status" value="1"/>
</dbReference>
<dbReference type="Proteomes" id="UP001196068">
    <property type="component" value="Unassembled WGS sequence"/>
</dbReference>
<evidence type="ECO:0000256" key="6">
    <source>
        <dbReference type="ARBA" id="ARBA00047517"/>
    </source>
</evidence>
<dbReference type="EC" id="4.4.1.8" evidence="10"/>
<dbReference type="GO" id="GO:0030170">
    <property type="term" value="F:pyridoxal phosphate binding"/>
    <property type="evidence" value="ECO:0007669"/>
    <property type="project" value="InterPro"/>
</dbReference>
<name>A0AAF1KJX3_9PROT</name>
<dbReference type="EMBL" id="JAAEDH010000014">
    <property type="protein sequence ID" value="MBR0655980.1"/>
    <property type="molecule type" value="Genomic_DNA"/>
</dbReference>
<evidence type="ECO:0000256" key="8">
    <source>
        <dbReference type="PIRSR" id="PIRSR001434-2"/>
    </source>
</evidence>
<evidence type="ECO:0000256" key="1">
    <source>
        <dbReference type="ARBA" id="ARBA00001933"/>
    </source>
</evidence>
<dbReference type="GO" id="GO:0047804">
    <property type="term" value="F:cysteine-S-conjugate beta-lyase activity"/>
    <property type="evidence" value="ECO:0007669"/>
    <property type="project" value="UniProtKB-EC"/>
</dbReference>
<reference evidence="10" key="1">
    <citation type="submission" date="2020-01" db="EMBL/GenBank/DDBJ databases">
        <authorList>
            <person name="Rat A."/>
        </authorList>
    </citation>
    <scope>NUCLEOTIDE SEQUENCE</scope>
    <source>
        <strain evidence="10">LMG 28251</strain>
    </source>
</reference>
<evidence type="ECO:0000256" key="4">
    <source>
        <dbReference type="ARBA" id="ARBA00023239"/>
    </source>
</evidence>
<sequence>MGAPPRNPESDRLMSDETHRFATRLSHGGRAGTRIHGFVNPPVHRGSTVLHPSVEARRDAANHRFEQYMTYGTQGGPTHYALEDMIAEIEGGTRCTIFGTGLAAVAVPLLAFLKTGDHCLIPDSCYGPARNLAEGLMKGFGITTTFYDPKISGEEVATLFQPNTRVLYAESPGSHTFEIQDIPALAAVAHARGAKVLMDNTWGIHHYQPFRHGVDVSIQALTKYVGGHSDILLGSATVNDEADWKTLRGASSQLGQYASPDDVWLAIRGLRTMHVRLKHQEAAGLEVARWFESRREVLQVLHPGLPSHSQHELFARDFTGSCSLFGVVFDPRYSQAQIDTCINSLKLFGIGASWGGYESLALPTSGNITRTATTGEFGGKIARFHIGLEDTRDLIADLEHGFAHLN</sequence>
<dbReference type="InterPro" id="IPR054542">
    <property type="entry name" value="Cys_met_metab_PP"/>
</dbReference>
<dbReference type="InterPro" id="IPR006233">
    <property type="entry name" value="Cys_b_lyase_bac"/>
</dbReference>
<dbReference type="NCBIfam" id="TIGR01324">
    <property type="entry name" value="cysta_beta_ly_B"/>
    <property type="match status" value="1"/>
</dbReference>
<dbReference type="PIRSF" id="PIRSF001434">
    <property type="entry name" value="CGS"/>
    <property type="match status" value="1"/>
</dbReference>
<comment type="catalytic activity">
    <reaction evidence="6">
        <text>L,L-cystathionine + H2O = L-homocysteine + pyruvate + NH4(+)</text>
        <dbReference type="Rhea" id="RHEA:13965"/>
        <dbReference type="ChEBI" id="CHEBI:15361"/>
        <dbReference type="ChEBI" id="CHEBI:15377"/>
        <dbReference type="ChEBI" id="CHEBI:28938"/>
        <dbReference type="ChEBI" id="CHEBI:58161"/>
        <dbReference type="ChEBI" id="CHEBI:58199"/>
    </reaction>
</comment>
<dbReference type="InterPro" id="IPR000277">
    <property type="entry name" value="Cys/Met-Metab_PyrdxlP-dep_enz"/>
</dbReference>
<reference evidence="10" key="2">
    <citation type="journal article" date="2021" name="Syst. Appl. Microbiol.">
        <title>Roseomonas hellenica sp. nov., isolated from roots of wild-growing Alkanna tinctoria.</title>
        <authorList>
            <person name="Rat A."/>
            <person name="Naranjo H.D."/>
            <person name="Lebbe L."/>
            <person name="Cnockaert M."/>
            <person name="Krigas N."/>
            <person name="Grigoriadou K."/>
            <person name="Maloupa E."/>
            <person name="Willems A."/>
        </authorList>
    </citation>
    <scope>NUCLEOTIDE SEQUENCE</scope>
    <source>
        <strain evidence="10">LMG 28251</strain>
    </source>
</reference>
<evidence type="ECO:0000256" key="5">
    <source>
        <dbReference type="ARBA" id="ARBA00046315"/>
    </source>
</evidence>
<protein>
    <submittedName>
        <fullName evidence="10">Cystathionine beta-lyase</fullName>
        <ecNumber evidence="10">4.4.1.8</ecNumber>
    </submittedName>
</protein>
<evidence type="ECO:0000256" key="7">
    <source>
        <dbReference type="ARBA" id="ARBA00047625"/>
    </source>
</evidence>
<keyword evidence="3 8" id="KW-0663">Pyridoxal phosphate</keyword>
<dbReference type="Gene3D" id="3.90.1150.10">
    <property type="entry name" value="Aspartate Aminotransferase, domain 1"/>
    <property type="match status" value="1"/>
</dbReference>
<comment type="pathway">
    <text evidence="5">Amino-acid biosynthesis; L-methionine biosynthesis via de novo pathway; L-homocysteine from L-cystathionine: step 1/1.</text>
</comment>
<dbReference type="Gene3D" id="3.40.640.10">
    <property type="entry name" value="Type I PLP-dependent aspartate aminotransferase-like (Major domain)"/>
    <property type="match status" value="1"/>
</dbReference>
<accession>A0AAF1KJX3</accession>
<dbReference type="PROSITE" id="PS00868">
    <property type="entry name" value="CYS_MET_METAB_PP"/>
    <property type="match status" value="1"/>
</dbReference>
<dbReference type="AlphaFoldDB" id="A0AAF1KJX3"/>
<dbReference type="SUPFAM" id="SSF53383">
    <property type="entry name" value="PLP-dependent transferases"/>
    <property type="match status" value="1"/>
</dbReference>
<keyword evidence="11" id="KW-1185">Reference proteome</keyword>
<feature type="modified residue" description="N6-(pyridoxal phosphate)lysine" evidence="8">
    <location>
        <position position="223"/>
    </location>
</feature>
<evidence type="ECO:0000313" key="11">
    <source>
        <dbReference type="Proteomes" id="UP001196068"/>
    </source>
</evidence>
<comment type="similarity">
    <text evidence="2 9">Belongs to the trans-sulfuration enzymes family.</text>
</comment>
<dbReference type="InterPro" id="IPR015424">
    <property type="entry name" value="PyrdxlP-dep_Trfase"/>
</dbReference>
<dbReference type="Pfam" id="PF01053">
    <property type="entry name" value="Cys_Met_Meta_PP"/>
    <property type="match status" value="1"/>
</dbReference>
<comment type="caution">
    <text evidence="10">The sequence shown here is derived from an EMBL/GenBank/DDBJ whole genome shotgun (WGS) entry which is preliminary data.</text>
</comment>
<comment type="catalytic activity">
    <reaction evidence="7">
        <text>an S-substituted L-cysteine + H2O = a thiol + pyruvate + NH4(+)</text>
        <dbReference type="Rhea" id="RHEA:18121"/>
        <dbReference type="ChEBI" id="CHEBI:15361"/>
        <dbReference type="ChEBI" id="CHEBI:15377"/>
        <dbReference type="ChEBI" id="CHEBI:28938"/>
        <dbReference type="ChEBI" id="CHEBI:29256"/>
        <dbReference type="ChEBI" id="CHEBI:58717"/>
        <dbReference type="EC" id="4.4.1.13"/>
    </reaction>
</comment>
<dbReference type="InterPro" id="IPR015421">
    <property type="entry name" value="PyrdxlP-dep_Trfase_major"/>
</dbReference>
<dbReference type="InterPro" id="IPR015422">
    <property type="entry name" value="PyrdxlP-dep_Trfase_small"/>
</dbReference>
<keyword evidence="4 10" id="KW-0456">Lyase</keyword>
<dbReference type="GO" id="GO:0019450">
    <property type="term" value="P:L-cysteine catabolic process to pyruvate"/>
    <property type="evidence" value="ECO:0007669"/>
    <property type="project" value="TreeGrafter"/>
</dbReference>
<proteinExistence type="inferred from homology"/>
<dbReference type="FunFam" id="3.40.640.10:FF:000046">
    <property type="entry name" value="Cystathionine gamma-lyase"/>
    <property type="match status" value="1"/>
</dbReference>
<organism evidence="10 11">
    <name type="scientific">Plastoroseomonas arctica</name>
    <dbReference type="NCBI Taxonomy" id="1509237"/>
    <lineage>
        <taxon>Bacteria</taxon>
        <taxon>Pseudomonadati</taxon>
        <taxon>Pseudomonadota</taxon>
        <taxon>Alphaproteobacteria</taxon>
        <taxon>Acetobacterales</taxon>
        <taxon>Acetobacteraceae</taxon>
        <taxon>Plastoroseomonas</taxon>
    </lineage>
</organism>
<evidence type="ECO:0000256" key="2">
    <source>
        <dbReference type="ARBA" id="ARBA00009077"/>
    </source>
</evidence>
<evidence type="ECO:0000256" key="9">
    <source>
        <dbReference type="RuleBase" id="RU362118"/>
    </source>
</evidence>
<gene>
    <name evidence="10" type="primary">metC</name>
    <name evidence="10" type="ORF">GXW79_12935</name>
</gene>
<evidence type="ECO:0000256" key="3">
    <source>
        <dbReference type="ARBA" id="ARBA00022898"/>
    </source>
</evidence>
<evidence type="ECO:0000313" key="10">
    <source>
        <dbReference type="EMBL" id="MBR0655980.1"/>
    </source>
</evidence>
<dbReference type="GO" id="GO:0019346">
    <property type="term" value="P:transsulfuration"/>
    <property type="evidence" value="ECO:0007669"/>
    <property type="project" value="InterPro"/>
</dbReference>